<dbReference type="EC" id="2.1.1.-" evidence="6"/>
<feature type="binding site" evidence="6">
    <location>
        <position position="205"/>
    </location>
    <ligand>
        <name>S-adenosyl-L-methionine</name>
        <dbReference type="ChEBI" id="CHEBI:59789"/>
    </ligand>
</feature>
<feature type="binding site" evidence="6">
    <location>
        <position position="162"/>
    </location>
    <ligand>
        <name>S-adenosyl-L-methionine</name>
        <dbReference type="ChEBI" id="CHEBI:59789"/>
    </ligand>
</feature>
<dbReference type="NCBIfam" id="TIGR00406">
    <property type="entry name" value="prmA"/>
    <property type="match status" value="1"/>
</dbReference>
<dbReference type="InterPro" id="IPR050078">
    <property type="entry name" value="Ribosomal_L11_MeTrfase_PrmA"/>
</dbReference>
<keyword evidence="2 6" id="KW-0963">Cytoplasm</keyword>
<comment type="subcellular location">
    <subcellularLocation>
        <location evidence="6">Cytoplasm</location>
    </subcellularLocation>
</comment>
<dbReference type="Gene3D" id="3.40.50.150">
    <property type="entry name" value="Vaccinia Virus protein VP39"/>
    <property type="match status" value="1"/>
</dbReference>
<evidence type="ECO:0000256" key="3">
    <source>
        <dbReference type="ARBA" id="ARBA00022603"/>
    </source>
</evidence>
<sequence>MEWIEVSIKTTTEAVEAVANILYDAGIAGVVIEDPNDLKLREKDENTWDYIDEAIFEGKYEGAIVKGYLPEAPDLVDKIELIRQSVEILPEYGLNIGIGEVTTLEVHEEDWSHSWKKYYKTTPIGKNIVIKPTWEDYQKKDHEIIIEMDPGMAFGTGTHETTMMCIMELENYVKNDVAVFDVGCGSGILAITAAKLGAKKVMAIDIDEVAVSATTNNVKHNNVENIVDIHQGDLMGIVTERADVIVANIIAEIIVLLSKNIKSFLVDDGFFIASGIILDKIDFVKENLIDAGLEIIKVETMGEWAVIVSAAKGEGHE</sequence>
<dbReference type="GO" id="GO:0032259">
    <property type="term" value="P:methylation"/>
    <property type="evidence" value="ECO:0007669"/>
    <property type="project" value="UniProtKB-KW"/>
</dbReference>
<keyword evidence="3 6" id="KW-0489">Methyltransferase</keyword>
<dbReference type="InterPro" id="IPR029063">
    <property type="entry name" value="SAM-dependent_MTases_sf"/>
</dbReference>
<name>A0A1I0EA89_9FIRM</name>
<dbReference type="PANTHER" id="PTHR43648">
    <property type="entry name" value="ELECTRON TRANSFER FLAVOPROTEIN BETA SUBUNIT LYSINE METHYLTRANSFERASE"/>
    <property type="match status" value="1"/>
</dbReference>
<keyword evidence="4 6" id="KW-0808">Transferase</keyword>
<evidence type="ECO:0000256" key="4">
    <source>
        <dbReference type="ARBA" id="ARBA00022679"/>
    </source>
</evidence>
<dbReference type="Pfam" id="PF06325">
    <property type="entry name" value="PrmA"/>
    <property type="match status" value="1"/>
</dbReference>
<feature type="binding site" evidence="6">
    <location>
        <position position="183"/>
    </location>
    <ligand>
        <name>S-adenosyl-L-methionine</name>
        <dbReference type="ChEBI" id="CHEBI:59789"/>
    </ligand>
</feature>
<keyword evidence="8" id="KW-1185">Reference proteome</keyword>
<dbReference type="GO" id="GO:0016279">
    <property type="term" value="F:protein-lysine N-methyltransferase activity"/>
    <property type="evidence" value="ECO:0007669"/>
    <property type="project" value="RHEA"/>
</dbReference>
<feature type="binding site" evidence="6">
    <location>
        <position position="248"/>
    </location>
    <ligand>
        <name>S-adenosyl-L-methionine</name>
        <dbReference type="ChEBI" id="CHEBI:59789"/>
    </ligand>
</feature>
<dbReference type="RefSeq" id="WP_090444061.1">
    <property type="nucleotide sequence ID" value="NZ_FOHU01000010.1"/>
</dbReference>
<comment type="catalytic activity">
    <reaction evidence="6">
        <text>L-lysyl-[protein] + 3 S-adenosyl-L-methionine = N(6),N(6),N(6)-trimethyl-L-lysyl-[protein] + 3 S-adenosyl-L-homocysteine + 3 H(+)</text>
        <dbReference type="Rhea" id="RHEA:54192"/>
        <dbReference type="Rhea" id="RHEA-COMP:9752"/>
        <dbReference type="Rhea" id="RHEA-COMP:13826"/>
        <dbReference type="ChEBI" id="CHEBI:15378"/>
        <dbReference type="ChEBI" id="CHEBI:29969"/>
        <dbReference type="ChEBI" id="CHEBI:57856"/>
        <dbReference type="ChEBI" id="CHEBI:59789"/>
        <dbReference type="ChEBI" id="CHEBI:61961"/>
    </reaction>
</comment>
<keyword evidence="7" id="KW-0687">Ribonucleoprotein</keyword>
<dbReference type="STRING" id="426128.SAMN05660297_02338"/>
<reference evidence="7 8" key="1">
    <citation type="submission" date="2016-10" db="EMBL/GenBank/DDBJ databases">
        <authorList>
            <person name="de Groot N.N."/>
        </authorList>
    </citation>
    <scope>NUCLEOTIDE SEQUENCE [LARGE SCALE GENOMIC DNA]</scope>
    <source>
        <strain evidence="7 8">DSM 18979</strain>
    </source>
</reference>
<evidence type="ECO:0000313" key="7">
    <source>
        <dbReference type="EMBL" id="SET41663.1"/>
    </source>
</evidence>
<evidence type="ECO:0000256" key="2">
    <source>
        <dbReference type="ARBA" id="ARBA00022490"/>
    </source>
</evidence>
<dbReference type="InterPro" id="IPR004498">
    <property type="entry name" value="Ribosomal_PrmA_MeTrfase"/>
</dbReference>
<evidence type="ECO:0000313" key="8">
    <source>
        <dbReference type="Proteomes" id="UP000199568"/>
    </source>
</evidence>
<dbReference type="SUPFAM" id="SSF53335">
    <property type="entry name" value="S-adenosyl-L-methionine-dependent methyltransferases"/>
    <property type="match status" value="1"/>
</dbReference>
<comment type="function">
    <text evidence="6">Methylates ribosomal protein L11.</text>
</comment>
<protein>
    <recommendedName>
        <fullName evidence="6">Ribosomal protein L11 methyltransferase</fullName>
        <shortName evidence="6">L11 Mtase</shortName>
        <ecNumber evidence="6">2.1.1.-</ecNumber>
    </recommendedName>
</protein>
<evidence type="ECO:0000256" key="6">
    <source>
        <dbReference type="HAMAP-Rule" id="MF_00735"/>
    </source>
</evidence>
<dbReference type="CDD" id="cd02440">
    <property type="entry name" value="AdoMet_MTases"/>
    <property type="match status" value="1"/>
</dbReference>
<gene>
    <name evidence="6" type="primary">prmA</name>
    <name evidence="7" type="ORF">SAMN05660297_02338</name>
</gene>
<keyword evidence="7" id="KW-0689">Ribosomal protein</keyword>
<dbReference type="EMBL" id="FOHU01000010">
    <property type="protein sequence ID" value="SET41663.1"/>
    <property type="molecule type" value="Genomic_DNA"/>
</dbReference>
<dbReference type="GO" id="GO:0005737">
    <property type="term" value="C:cytoplasm"/>
    <property type="evidence" value="ECO:0007669"/>
    <property type="project" value="UniProtKB-SubCell"/>
</dbReference>
<dbReference type="OrthoDB" id="9785995at2"/>
<dbReference type="GO" id="GO:0005840">
    <property type="term" value="C:ribosome"/>
    <property type="evidence" value="ECO:0007669"/>
    <property type="project" value="UniProtKB-KW"/>
</dbReference>
<organism evidence="7 8">
    <name type="scientific">Natronincola peptidivorans</name>
    <dbReference type="NCBI Taxonomy" id="426128"/>
    <lineage>
        <taxon>Bacteria</taxon>
        <taxon>Bacillati</taxon>
        <taxon>Bacillota</taxon>
        <taxon>Clostridia</taxon>
        <taxon>Peptostreptococcales</taxon>
        <taxon>Natronincolaceae</taxon>
        <taxon>Natronincola</taxon>
    </lineage>
</organism>
<dbReference type="Proteomes" id="UP000199568">
    <property type="component" value="Unassembled WGS sequence"/>
</dbReference>
<accession>A0A1I0EA89</accession>
<keyword evidence="5 6" id="KW-0949">S-adenosyl-L-methionine</keyword>
<dbReference type="PIRSF" id="PIRSF000401">
    <property type="entry name" value="RPL11_MTase"/>
    <property type="match status" value="1"/>
</dbReference>
<dbReference type="AlphaFoldDB" id="A0A1I0EA89"/>
<dbReference type="HAMAP" id="MF_00735">
    <property type="entry name" value="Methyltr_PrmA"/>
    <property type="match status" value="1"/>
</dbReference>
<comment type="similarity">
    <text evidence="1 6">Belongs to the methyltransferase superfamily. PrmA family.</text>
</comment>
<evidence type="ECO:0000256" key="5">
    <source>
        <dbReference type="ARBA" id="ARBA00022691"/>
    </source>
</evidence>
<proteinExistence type="inferred from homology"/>
<evidence type="ECO:0000256" key="1">
    <source>
        <dbReference type="ARBA" id="ARBA00009741"/>
    </source>
</evidence>
<dbReference type="PANTHER" id="PTHR43648:SF1">
    <property type="entry name" value="ELECTRON TRANSFER FLAVOPROTEIN BETA SUBUNIT LYSINE METHYLTRANSFERASE"/>
    <property type="match status" value="1"/>
</dbReference>